<dbReference type="Proteomes" id="UP000183667">
    <property type="component" value="Unassembled WGS sequence"/>
</dbReference>
<dbReference type="InterPro" id="IPR002656">
    <property type="entry name" value="Acyl_transf_3_dom"/>
</dbReference>
<sequence>MLLVIFEHASLIFQGRSWWDNYVDVWFKADTGVDLFFVISGFVISATFLRSFDDAQRQGGEAAATAAFRFYAKRFVRLYPAVLVWATITLIGAATLNQSGIWLSRHDQFMKFVSAIAYVANFNEMHRTTSFGYLWSLSVEMQFYLVFPLFLLFVRDTKARIVVLAALFLARLLWQPFGTSWWLGRFDGILIGILLYILSTSPAVRAFRPTALSNCTARTVFMVGALLTLATVLVALPLYPYLASGVACLISGALVWAATYDSGYVSRLGLSRVIDWIGSRSYSLYLAHLPVMLINRSVWYLVLRSRGVELNNADHWRLLLLSWVIMAIAATEVTYQLLEKPFVKRSQKIGKAGAIAAVPIHSDIQGNRLVSGK</sequence>
<dbReference type="Pfam" id="PF01757">
    <property type="entry name" value="Acyl_transf_3"/>
    <property type="match status" value="1"/>
</dbReference>
<feature type="transmembrane region" description="Helical" evidence="1">
    <location>
        <begin position="31"/>
        <end position="49"/>
    </location>
</feature>
<dbReference type="AlphaFoldDB" id="A0ABD6Q4T6"/>
<evidence type="ECO:0000259" key="2">
    <source>
        <dbReference type="Pfam" id="PF01757"/>
    </source>
</evidence>
<evidence type="ECO:0000256" key="1">
    <source>
        <dbReference type="SAM" id="Phobius"/>
    </source>
</evidence>
<feature type="transmembrane region" description="Helical" evidence="1">
    <location>
        <begin position="133"/>
        <end position="154"/>
    </location>
</feature>
<dbReference type="InterPro" id="IPR050879">
    <property type="entry name" value="Acyltransferase_3"/>
</dbReference>
<organism evidence="3 4">
    <name type="scientific">Burkholderia ubonensis</name>
    <dbReference type="NCBI Taxonomy" id="101571"/>
    <lineage>
        <taxon>Bacteria</taxon>
        <taxon>Pseudomonadati</taxon>
        <taxon>Pseudomonadota</taxon>
        <taxon>Betaproteobacteria</taxon>
        <taxon>Burkholderiales</taxon>
        <taxon>Burkholderiaceae</taxon>
        <taxon>Burkholderia</taxon>
        <taxon>Burkholderia cepacia complex</taxon>
    </lineage>
</organism>
<feature type="transmembrane region" description="Helical" evidence="1">
    <location>
        <begin position="189"/>
        <end position="207"/>
    </location>
</feature>
<name>A0ABD6Q4T6_9BURK</name>
<gene>
    <name evidence="3" type="ORF">BGV66_11555</name>
</gene>
<feature type="transmembrane region" description="Helical" evidence="1">
    <location>
        <begin position="219"/>
        <end position="236"/>
    </location>
</feature>
<dbReference type="EMBL" id="MEAU01000014">
    <property type="protein sequence ID" value="OJA47748.1"/>
    <property type="molecule type" value="Genomic_DNA"/>
</dbReference>
<accession>A0ABD6Q4T6</accession>
<protein>
    <recommendedName>
        <fullName evidence="2">Acyltransferase 3 domain-containing protein</fullName>
    </recommendedName>
</protein>
<keyword evidence="1" id="KW-1133">Transmembrane helix</keyword>
<feature type="transmembrane region" description="Helical" evidence="1">
    <location>
        <begin position="315"/>
        <end position="338"/>
    </location>
</feature>
<feature type="domain" description="Acyltransferase 3" evidence="2">
    <location>
        <begin position="1"/>
        <end position="329"/>
    </location>
</feature>
<keyword evidence="1" id="KW-0812">Transmembrane</keyword>
<feature type="transmembrane region" description="Helical" evidence="1">
    <location>
        <begin position="282"/>
        <end position="303"/>
    </location>
</feature>
<feature type="transmembrane region" description="Helical" evidence="1">
    <location>
        <begin position="161"/>
        <end position="183"/>
    </location>
</feature>
<reference evidence="4" key="1">
    <citation type="submission" date="2016-08" db="EMBL/GenBank/DDBJ databases">
        <title>Population biology and virulence potential of Burkholderia ubonensis.</title>
        <authorList>
            <person name="Price E.P."/>
            <person name="Currie B.J."/>
            <person name="Wagner D.M."/>
        </authorList>
    </citation>
    <scope>NUCLEOTIDE SEQUENCE [LARGE SCALE GENOMIC DNA]</scope>
    <source>
        <strain evidence="4">MSMB0103</strain>
    </source>
</reference>
<evidence type="ECO:0000313" key="4">
    <source>
        <dbReference type="Proteomes" id="UP000183667"/>
    </source>
</evidence>
<evidence type="ECO:0000313" key="3">
    <source>
        <dbReference type="EMBL" id="OJA47748.1"/>
    </source>
</evidence>
<keyword evidence="1" id="KW-0472">Membrane</keyword>
<comment type="caution">
    <text evidence="3">The sequence shown here is derived from an EMBL/GenBank/DDBJ whole genome shotgun (WGS) entry which is preliminary data.</text>
</comment>
<dbReference type="PANTHER" id="PTHR23028">
    <property type="entry name" value="ACETYLTRANSFERASE"/>
    <property type="match status" value="1"/>
</dbReference>
<dbReference type="PANTHER" id="PTHR23028:SF53">
    <property type="entry name" value="ACYL_TRANSF_3 DOMAIN-CONTAINING PROTEIN"/>
    <property type="match status" value="1"/>
</dbReference>
<feature type="transmembrane region" description="Helical" evidence="1">
    <location>
        <begin position="78"/>
        <end position="96"/>
    </location>
</feature>
<proteinExistence type="predicted"/>